<accession>A0A2S6C6P1</accession>
<dbReference type="SMART" id="SM01052">
    <property type="entry name" value="CAP_GLY"/>
    <property type="match status" value="1"/>
</dbReference>
<feature type="compositionally biased region" description="Acidic residues" evidence="3">
    <location>
        <begin position="508"/>
        <end position="519"/>
    </location>
</feature>
<evidence type="ECO:0000256" key="2">
    <source>
        <dbReference type="ARBA" id="ARBA00022737"/>
    </source>
</evidence>
<dbReference type="STRING" id="357750.A0A2S6C6P1"/>
<dbReference type="PANTHER" id="PTHR46652">
    <property type="entry name" value="LEUCINE-RICH REPEAT AND IQ DOMAIN-CONTAINING PROTEIN 1-RELATED"/>
    <property type="match status" value="1"/>
</dbReference>
<dbReference type="PROSITE" id="PS00845">
    <property type="entry name" value="CAP_GLY_1"/>
    <property type="match status" value="1"/>
</dbReference>
<evidence type="ECO:0000313" key="5">
    <source>
        <dbReference type="EMBL" id="PPJ55392.1"/>
    </source>
</evidence>
<dbReference type="SUPFAM" id="SSF74924">
    <property type="entry name" value="Cap-Gly domain"/>
    <property type="match status" value="1"/>
</dbReference>
<organism evidence="5 6">
    <name type="scientific">Cercospora berteroae</name>
    <dbReference type="NCBI Taxonomy" id="357750"/>
    <lineage>
        <taxon>Eukaryota</taxon>
        <taxon>Fungi</taxon>
        <taxon>Dikarya</taxon>
        <taxon>Ascomycota</taxon>
        <taxon>Pezizomycotina</taxon>
        <taxon>Dothideomycetes</taxon>
        <taxon>Dothideomycetidae</taxon>
        <taxon>Mycosphaerellales</taxon>
        <taxon>Mycosphaerellaceae</taxon>
        <taxon>Cercospora</taxon>
    </lineage>
</organism>
<dbReference type="InterPro" id="IPR000938">
    <property type="entry name" value="CAP-Gly_domain"/>
</dbReference>
<dbReference type="Gene3D" id="3.80.10.10">
    <property type="entry name" value="Ribonuclease Inhibitor"/>
    <property type="match status" value="2"/>
</dbReference>
<dbReference type="Pfam" id="PF13516">
    <property type="entry name" value="LRR_6"/>
    <property type="match status" value="1"/>
</dbReference>
<dbReference type="AlphaFoldDB" id="A0A2S6C6P1"/>
<evidence type="ECO:0000259" key="4">
    <source>
        <dbReference type="PROSITE" id="PS50245"/>
    </source>
</evidence>
<dbReference type="EMBL" id="PNEN01000540">
    <property type="protein sequence ID" value="PPJ55392.1"/>
    <property type="molecule type" value="Genomic_DNA"/>
</dbReference>
<dbReference type="InterPro" id="IPR001611">
    <property type="entry name" value="Leu-rich_rpt"/>
</dbReference>
<dbReference type="Proteomes" id="UP000237631">
    <property type="component" value="Unassembled WGS sequence"/>
</dbReference>
<feature type="compositionally biased region" description="Basic and acidic residues" evidence="3">
    <location>
        <begin position="520"/>
        <end position="529"/>
    </location>
</feature>
<reference evidence="6" key="1">
    <citation type="journal article" date="2017" name="bioRxiv">
        <title>Conservation of a gene cluster reveals novel cercosporin biosynthetic mechanisms and extends production to the genus Colletotrichum.</title>
        <authorList>
            <person name="de Jonge R."/>
            <person name="Ebert M.K."/>
            <person name="Huitt-Roehl C.R."/>
            <person name="Pal P."/>
            <person name="Suttle J.C."/>
            <person name="Spanner R.E."/>
            <person name="Neubauer J.D."/>
            <person name="Jurick W.M.II."/>
            <person name="Stott K.A."/>
            <person name="Secor G.A."/>
            <person name="Thomma B.P.H.J."/>
            <person name="Van de Peer Y."/>
            <person name="Townsend C.A."/>
            <person name="Bolton M.D."/>
        </authorList>
    </citation>
    <scope>NUCLEOTIDE SEQUENCE [LARGE SCALE GENOMIC DNA]</scope>
    <source>
        <strain evidence="6">CBS538.71</strain>
    </source>
</reference>
<comment type="caution">
    <text evidence="5">The sequence shown here is derived from an EMBL/GenBank/DDBJ whole genome shotgun (WGS) entry which is preliminary data.</text>
</comment>
<name>A0A2S6C6P1_9PEZI</name>
<protein>
    <recommendedName>
        <fullName evidence="4">CAP-Gly domain-containing protein</fullName>
    </recommendedName>
</protein>
<feature type="region of interest" description="Disordered" evidence="3">
    <location>
        <begin position="498"/>
        <end position="529"/>
    </location>
</feature>
<dbReference type="PANTHER" id="PTHR46652:SF7">
    <property type="entry name" value="LEUCINE-RICH REPEAT AND IQ DOMAIN-CONTAINING PROTEIN 1"/>
    <property type="match status" value="1"/>
</dbReference>
<keyword evidence="6" id="KW-1185">Reference proteome</keyword>
<feature type="domain" description="CAP-Gly" evidence="4">
    <location>
        <begin position="23"/>
        <end position="69"/>
    </location>
</feature>
<evidence type="ECO:0000313" key="6">
    <source>
        <dbReference type="Proteomes" id="UP000237631"/>
    </source>
</evidence>
<dbReference type="Pfam" id="PF01302">
    <property type="entry name" value="CAP_GLY"/>
    <property type="match status" value="1"/>
</dbReference>
<dbReference type="OrthoDB" id="5273213at2759"/>
<keyword evidence="1" id="KW-0433">Leucine-rich repeat</keyword>
<dbReference type="SUPFAM" id="SSF52047">
    <property type="entry name" value="RNI-like"/>
    <property type="match status" value="1"/>
</dbReference>
<keyword evidence="2" id="KW-0677">Repeat</keyword>
<proteinExistence type="predicted"/>
<evidence type="ECO:0000256" key="1">
    <source>
        <dbReference type="ARBA" id="ARBA00022614"/>
    </source>
</evidence>
<evidence type="ECO:0000256" key="3">
    <source>
        <dbReference type="SAM" id="MobiDB-lite"/>
    </source>
</evidence>
<dbReference type="InterPro" id="IPR036859">
    <property type="entry name" value="CAP-Gly_dom_sf"/>
</dbReference>
<gene>
    <name evidence="5" type="ORF">CBER1_02716</name>
</gene>
<dbReference type="InterPro" id="IPR050836">
    <property type="entry name" value="SDS22/Internalin_LRR"/>
</dbReference>
<sequence>MSLHHVGQRLSLKGQVCTVQYVGTVQNKSGEWLGVEWDDPARGKHNGTHEGVKYFECRSKSPTTASFLRPNQPWDKPRTFYQALHEKYMSDDASNLGATVYFSTKQAEEVGFQKFAKRQAALQGIHVLILDRMRIRHTVNDEDDAIRETCKDITELDLSSNLFEGLAEILNLITLLPKLAHLALDGNRFRVNSDNIAKAFKRISSLSLSNTLLQRTGRLIAPVVATQFSQVKTLTIANDELQDTESLSPADLPDTVTSLDLAKNDFTALTDLRELDSRTHLTKLNLEKCHIRSTGQIASAISSSVVELDLAHNAINSWDVIDALSSAFPAMKQLRTTGNPIYKDMKSATGKPLMAEDGYMLTIARLPQLEMLNYSKITEKERLNAEKYYLNEITAELAGTAPEKRAEVPKRHSRWTALCEEYGEPSIPDQPTADSIDPRILAARLVTITFVFADHSDWQVKIPKSFNIYSVLGMVGKKLSVMPLELRLIWETGERDPIGLDQNQTGIEEWDSDEEEDGDETKADENSVAREVELVAGTRTLGTYIEGREARVRIERKL</sequence>
<dbReference type="PROSITE" id="PS50245">
    <property type="entry name" value="CAP_GLY_2"/>
    <property type="match status" value="1"/>
</dbReference>
<dbReference type="Gene3D" id="2.30.30.190">
    <property type="entry name" value="CAP Gly-rich-like domain"/>
    <property type="match status" value="1"/>
</dbReference>
<dbReference type="InterPro" id="IPR032675">
    <property type="entry name" value="LRR_dom_sf"/>
</dbReference>